<dbReference type="Gene3D" id="3.20.20.70">
    <property type="entry name" value="Aldolase class I"/>
    <property type="match status" value="1"/>
</dbReference>
<dbReference type="GO" id="GO:0047444">
    <property type="term" value="F:N-acylneuraminate-9-phosphate synthase activity"/>
    <property type="evidence" value="ECO:0007669"/>
    <property type="project" value="TreeGrafter"/>
</dbReference>
<accession>A0A4D7JM22</accession>
<evidence type="ECO:0000259" key="1">
    <source>
        <dbReference type="Pfam" id="PF03102"/>
    </source>
</evidence>
<dbReference type="PANTHER" id="PTHR42966">
    <property type="entry name" value="N-ACETYLNEURAMINATE SYNTHASE"/>
    <property type="match status" value="1"/>
</dbReference>
<dbReference type="InterPro" id="IPR013785">
    <property type="entry name" value="Aldolase_TIM"/>
</dbReference>
<keyword evidence="3" id="KW-1185">Reference proteome</keyword>
<sequence>MHFYKKPYLIGETAFHHQGDVNYLFKLIDEGIKAGVDTLKFHLLFDLDDYFIKDHEAYEVLDNMIIPENDWNEIHSYCLKKGINPIYLCNDVKAIRWVNKKDKNSVLGIEIHATGINDIFLLEEASKFTSSVFLGTGGSTFDEIEFAISYLKNKGKQNIILMHGFQSYPTNYKDAILSKLSVLRDLYKLPVGYADHTDPKDEYNSFISTMGVASGFNILEKHFTLDTSKKRIDSQAAVSLDQLKQIRNLMNVAYEAFSFDRRLDMSDSEKAYGDVGPMKKALVVAKDLEEGHEIQITDLAYKRTNNSVPVKQNEIFSFLGEVTNQKIDKDTPINYNLVDYKFKKPDVSQFFVKEK</sequence>
<dbReference type="SUPFAM" id="SSF51269">
    <property type="entry name" value="AFP III-like domain"/>
    <property type="match status" value="1"/>
</dbReference>
<dbReference type="GO" id="GO:0016051">
    <property type="term" value="P:carbohydrate biosynthetic process"/>
    <property type="evidence" value="ECO:0007669"/>
    <property type="project" value="InterPro"/>
</dbReference>
<dbReference type="PANTHER" id="PTHR42966:SF1">
    <property type="entry name" value="SIALIC ACID SYNTHASE"/>
    <property type="match status" value="1"/>
</dbReference>
<dbReference type="InterPro" id="IPR036732">
    <property type="entry name" value="AFP_Neu5c_C_sf"/>
</dbReference>
<reference evidence="2 3" key="1">
    <citation type="submission" date="2018-04" db="EMBL/GenBank/DDBJ databases">
        <title>Complete genome uncultured novel isolate.</title>
        <authorList>
            <person name="Merlino G."/>
        </authorList>
    </citation>
    <scope>NUCLEOTIDE SEQUENCE [LARGE SCALE GENOMIC DNA]</scope>
    <source>
        <strain evidence="3">R1DC9</strain>
    </source>
</reference>
<feature type="domain" description="PseI/NeuA/B-like" evidence="1">
    <location>
        <begin position="50"/>
        <end position="251"/>
    </location>
</feature>
<evidence type="ECO:0000313" key="3">
    <source>
        <dbReference type="Proteomes" id="UP000298616"/>
    </source>
</evidence>
<evidence type="ECO:0000313" key="2">
    <source>
        <dbReference type="EMBL" id="QCK15923.1"/>
    </source>
</evidence>
<dbReference type="Gene3D" id="3.90.1210.10">
    <property type="entry name" value="Antifreeze-like/N-acetylneuraminic acid synthase C-terminal domain"/>
    <property type="match status" value="1"/>
</dbReference>
<dbReference type="KEGG" id="fpf:DCC35_14830"/>
<dbReference type="InterPro" id="IPR051690">
    <property type="entry name" value="PseI-like"/>
</dbReference>
<dbReference type="Proteomes" id="UP000298616">
    <property type="component" value="Chromosome"/>
</dbReference>
<dbReference type="CDD" id="cd11615">
    <property type="entry name" value="SAF_NeuB_like"/>
    <property type="match status" value="1"/>
</dbReference>
<name>A0A4D7JM22_9BACT</name>
<dbReference type="InterPro" id="IPR013132">
    <property type="entry name" value="PseI/NeuA/B-like_N"/>
</dbReference>
<dbReference type="OrthoDB" id="9814210at2"/>
<dbReference type="EMBL" id="CP028923">
    <property type="protein sequence ID" value="QCK15923.1"/>
    <property type="molecule type" value="Genomic_DNA"/>
</dbReference>
<protein>
    <submittedName>
        <fullName evidence="2">N-acetylneuraminate synthase</fullName>
    </submittedName>
</protein>
<gene>
    <name evidence="2" type="ORF">DCC35_14830</name>
</gene>
<dbReference type="SUPFAM" id="SSF51569">
    <property type="entry name" value="Aldolase"/>
    <property type="match status" value="1"/>
</dbReference>
<dbReference type="InterPro" id="IPR057736">
    <property type="entry name" value="SAF_PseI/NeuA/NeuB"/>
</dbReference>
<dbReference type="Pfam" id="PF03102">
    <property type="entry name" value="NeuB"/>
    <property type="match status" value="1"/>
</dbReference>
<organism evidence="2 3">
    <name type="scientific">Mangrovivirga cuniculi</name>
    <dbReference type="NCBI Taxonomy" id="2715131"/>
    <lineage>
        <taxon>Bacteria</taxon>
        <taxon>Pseudomonadati</taxon>
        <taxon>Bacteroidota</taxon>
        <taxon>Cytophagia</taxon>
        <taxon>Cytophagales</taxon>
        <taxon>Mangrovivirgaceae</taxon>
        <taxon>Mangrovivirga</taxon>
    </lineage>
</organism>
<dbReference type="RefSeq" id="WP_137091520.1">
    <property type="nucleotide sequence ID" value="NZ_CP028923.1"/>
</dbReference>
<dbReference type="AlphaFoldDB" id="A0A4D7JM22"/>
<proteinExistence type="predicted"/>